<dbReference type="EMBL" id="MVHE01000022">
    <property type="protein sequence ID" value="ORA20471.1"/>
    <property type="molecule type" value="Genomic_DNA"/>
</dbReference>
<evidence type="ECO:0000259" key="1">
    <source>
        <dbReference type="Pfam" id="PF00934"/>
    </source>
</evidence>
<keyword evidence="3" id="KW-1185">Reference proteome</keyword>
<protein>
    <submittedName>
        <fullName evidence="2">PE family protein</fullName>
    </submittedName>
</protein>
<evidence type="ECO:0000313" key="3">
    <source>
        <dbReference type="Proteomes" id="UP000192284"/>
    </source>
</evidence>
<feature type="non-terminal residue" evidence="2">
    <location>
        <position position="174"/>
    </location>
</feature>
<dbReference type="InterPro" id="IPR048996">
    <property type="entry name" value="PGRS_rpt"/>
</dbReference>
<accession>A0A1W9ZRP2</accession>
<dbReference type="InterPro" id="IPR038332">
    <property type="entry name" value="PPE_sf"/>
</dbReference>
<dbReference type="Pfam" id="PF00934">
    <property type="entry name" value="PE"/>
    <property type="match status" value="1"/>
</dbReference>
<dbReference type="Gene3D" id="1.10.287.850">
    <property type="entry name" value="HP0062-like domain"/>
    <property type="match status" value="1"/>
</dbReference>
<name>A0A1W9ZRP2_MYCAN</name>
<dbReference type="SUPFAM" id="SSF140459">
    <property type="entry name" value="PE/PPE dimer-like"/>
    <property type="match status" value="1"/>
</dbReference>
<dbReference type="Pfam" id="PF21526">
    <property type="entry name" value="PGRS"/>
    <property type="match status" value="1"/>
</dbReference>
<dbReference type="InterPro" id="IPR000084">
    <property type="entry name" value="PE-PGRS_N"/>
</dbReference>
<proteinExistence type="predicted"/>
<reference evidence="2 3" key="1">
    <citation type="submission" date="2017-02" db="EMBL/GenBank/DDBJ databases">
        <title>The new phylogeny of genus Mycobacterium.</title>
        <authorList>
            <person name="Tortoli E."/>
            <person name="Trovato A."/>
            <person name="Cirillo D.M."/>
        </authorList>
    </citation>
    <scope>NUCLEOTIDE SEQUENCE [LARGE SCALE GENOMIC DNA]</scope>
    <source>
        <strain evidence="2 3">DSM 45057</strain>
    </source>
</reference>
<feature type="domain" description="PE" evidence="1">
    <location>
        <begin position="4"/>
        <end position="94"/>
    </location>
</feature>
<organism evidence="2 3">
    <name type="scientific">Mycobacterium angelicum</name>
    <dbReference type="NCBI Taxonomy" id="470074"/>
    <lineage>
        <taxon>Bacteria</taxon>
        <taxon>Bacillati</taxon>
        <taxon>Actinomycetota</taxon>
        <taxon>Actinomycetes</taxon>
        <taxon>Mycobacteriales</taxon>
        <taxon>Mycobacteriaceae</taxon>
        <taxon>Mycobacterium</taxon>
    </lineage>
</organism>
<evidence type="ECO:0000313" key="2">
    <source>
        <dbReference type="EMBL" id="ORA20471.1"/>
    </source>
</evidence>
<gene>
    <name evidence="2" type="ORF">BST12_14975</name>
</gene>
<dbReference type="AlphaFoldDB" id="A0A1W9ZRP2"/>
<sequence>MSFVSVTQEYVAAAASDLADIGVAINYANQAAAGPTSVLAAAGADEVSAAIAAVFGSHAQQYQAVTAQAAELHDRFVQALRAAGRAYGLAEATNASPLQTAERAVLALVNAPTEAVLQRPLVGNGANGTAAHPNGWAGGVLYGNGGNGFTQTATGVAGGAGGAAGLIGAGGAGG</sequence>
<dbReference type="RefSeq" id="WP_083113903.1">
    <property type="nucleotide sequence ID" value="NZ_MVHE01000022.1"/>
</dbReference>
<comment type="caution">
    <text evidence="2">The sequence shown here is derived from an EMBL/GenBank/DDBJ whole genome shotgun (WGS) entry which is preliminary data.</text>
</comment>
<dbReference type="OrthoDB" id="4752513at2"/>
<dbReference type="Proteomes" id="UP000192284">
    <property type="component" value="Unassembled WGS sequence"/>
</dbReference>